<reference evidence="3 4" key="1">
    <citation type="journal article" date="2019" name="Int. J. Syst. Evol. Microbiol.">
        <title>The Global Catalogue of Microorganisms (GCM) 10K type strain sequencing project: providing services to taxonomists for standard genome sequencing and annotation.</title>
        <authorList>
            <consortium name="The Broad Institute Genomics Platform"/>
            <consortium name="The Broad Institute Genome Sequencing Center for Infectious Disease"/>
            <person name="Wu L."/>
            <person name="Ma J."/>
        </authorList>
    </citation>
    <scope>NUCLEOTIDE SEQUENCE [LARGE SCALE GENOMIC DNA]</scope>
    <source>
        <strain evidence="3 4">DT92</strain>
    </source>
</reference>
<evidence type="ECO:0000313" key="4">
    <source>
        <dbReference type="Proteomes" id="UP001596368"/>
    </source>
</evidence>
<sequence>MSEDQSGRNRHADPGSTPGRGVAGGRAVPDGVVGAVLEAVADARDAPVESLTTPLYEAVDPEAVEALFVGGRGHVEFEYEGVVVRVAHDRTVTARRADSS</sequence>
<comment type="caution">
    <text evidence="3">The sequence shown here is derived from an EMBL/GenBank/DDBJ whole genome shotgun (WGS) entry which is preliminary data.</text>
</comment>
<dbReference type="Proteomes" id="UP001596368">
    <property type="component" value="Unassembled WGS sequence"/>
</dbReference>
<dbReference type="RefSeq" id="WP_284013303.1">
    <property type="nucleotide sequence ID" value="NZ_CP126156.1"/>
</dbReference>
<feature type="compositionally biased region" description="Basic and acidic residues" evidence="1">
    <location>
        <begin position="1"/>
        <end position="13"/>
    </location>
</feature>
<proteinExistence type="predicted"/>
<dbReference type="AlphaFoldDB" id="A0ABD5XWC0"/>
<evidence type="ECO:0000313" key="3">
    <source>
        <dbReference type="EMBL" id="MFC7137492.1"/>
    </source>
</evidence>
<dbReference type="InterPro" id="IPR040624">
    <property type="entry name" value="HalOD1"/>
</dbReference>
<dbReference type="Pfam" id="PF18545">
    <property type="entry name" value="HalOD1"/>
    <property type="match status" value="1"/>
</dbReference>
<evidence type="ECO:0000259" key="2">
    <source>
        <dbReference type="Pfam" id="PF18545"/>
    </source>
</evidence>
<protein>
    <submittedName>
        <fullName evidence="3">HalOD1 output domain-containing protein</fullName>
    </submittedName>
</protein>
<organism evidence="3 4">
    <name type="scientific">Halobaculum litoreum</name>
    <dbReference type="NCBI Taxonomy" id="3031998"/>
    <lineage>
        <taxon>Archaea</taxon>
        <taxon>Methanobacteriati</taxon>
        <taxon>Methanobacteriota</taxon>
        <taxon>Stenosarchaea group</taxon>
        <taxon>Halobacteria</taxon>
        <taxon>Halobacteriales</taxon>
        <taxon>Haloferacaceae</taxon>
        <taxon>Halobaculum</taxon>
    </lineage>
</organism>
<dbReference type="EMBL" id="JBHSZG010000001">
    <property type="protein sequence ID" value="MFC7137492.1"/>
    <property type="molecule type" value="Genomic_DNA"/>
</dbReference>
<feature type="domain" description="Halobacterial output" evidence="2">
    <location>
        <begin position="35"/>
        <end position="93"/>
    </location>
</feature>
<feature type="region of interest" description="Disordered" evidence="1">
    <location>
        <begin position="1"/>
        <end position="28"/>
    </location>
</feature>
<dbReference type="GeneID" id="81120439"/>
<name>A0ABD5XWC0_9EURY</name>
<accession>A0ABD5XWC0</accession>
<gene>
    <name evidence="3" type="ORF">ACFQRB_15730</name>
</gene>
<keyword evidence="4" id="KW-1185">Reference proteome</keyword>
<evidence type="ECO:0000256" key="1">
    <source>
        <dbReference type="SAM" id="MobiDB-lite"/>
    </source>
</evidence>